<evidence type="ECO:0000256" key="13">
    <source>
        <dbReference type="ARBA" id="ARBA00041849"/>
    </source>
</evidence>
<keyword evidence="21" id="KW-1185">Reference proteome</keyword>
<dbReference type="EC" id="2.4.1.228" evidence="10"/>
<evidence type="ECO:0000256" key="6">
    <source>
        <dbReference type="ARBA" id="ARBA00022679"/>
    </source>
</evidence>
<keyword evidence="18" id="KW-1133">Transmembrane helix</keyword>
<accession>A0AAV7SN63</accession>
<evidence type="ECO:0000256" key="9">
    <source>
        <dbReference type="ARBA" id="ARBA00023136"/>
    </source>
</evidence>
<comment type="similarity">
    <text evidence="3">Belongs to the glycosyltransferase 32 family.</text>
</comment>
<keyword evidence="7" id="KW-0333">Golgi apparatus</keyword>
<evidence type="ECO:0000313" key="20">
    <source>
        <dbReference type="EMBL" id="KAJ1165444.1"/>
    </source>
</evidence>
<evidence type="ECO:0000256" key="15">
    <source>
        <dbReference type="ARBA" id="ARBA00043186"/>
    </source>
</evidence>
<dbReference type="Gene3D" id="3.90.550.20">
    <property type="match status" value="1"/>
</dbReference>
<evidence type="ECO:0000256" key="14">
    <source>
        <dbReference type="ARBA" id="ARBA00043154"/>
    </source>
</evidence>
<evidence type="ECO:0000256" key="2">
    <source>
        <dbReference type="ARBA" id="ARBA00004934"/>
    </source>
</evidence>
<dbReference type="EMBL" id="JANPWB010000008">
    <property type="protein sequence ID" value="KAJ1165444.1"/>
    <property type="molecule type" value="Genomic_DNA"/>
</dbReference>
<evidence type="ECO:0000256" key="12">
    <source>
        <dbReference type="ARBA" id="ARBA00041556"/>
    </source>
</evidence>
<dbReference type="PANTHER" id="PTHR12042:SF17">
    <property type="entry name" value="LACTOSYLCERAMIDE 4-ALPHA-GALACTOSYLTRANSFERASE"/>
    <property type="match status" value="1"/>
</dbReference>
<dbReference type="AlphaFoldDB" id="A0AAV7SN63"/>
<dbReference type="InterPro" id="IPR051981">
    <property type="entry name" value="Glycosyltransf_32"/>
</dbReference>
<name>A0AAV7SN63_PLEWA</name>
<keyword evidence="8" id="KW-0443">Lipid metabolism</keyword>
<evidence type="ECO:0000256" key="17">
    <source>
        <dbReference type="ARBA" id="ARBA00049327"/>
    </source>
</evidence>
<comment type="subcellular location">
    <subcellularLocation>
        <location evidence="1">Golgi apparatus membrane</location>
        <topology evidence="1">Single-pass type II membrane protein</topology>
    </subcellularLocation>
</comment>
<comment type="catalytic activity">
    <reaction evidence="16">
        <text>a beta-D-Gal-(1-&gt;4)-beta-D-Glc-(1&lt;-&gt;1)-Cer(d18:1(4E)) + UDP-alpha-D-galactose = a globoside Gb3Cer (d18:1(4E)) + UDP + H(+)</text>
        <dbReference type="Rhea" id="RHEA:11924"/>
        <dbReference type="ChEBI" id="CHEBI:15378"/>
        <dbReference type="ChEBI" id="CHEBI:17950"/>
        <dbReference type="ChEBI" id="CHEBI:18313"/>
        <dbReference type="ChEBI" id="CHEBI:58223"/>
        <dbReference type="ChEBI" id="CHEBI:66914"/>
        <dbReference type="EC" id="2.4.1.228"/>
    </reaction>
    <physiologicalReaction direction="left-to-right" evidence="16">
        <dbReference type="Rhea" id="RHEA:11925"/>
    </physiologicalReaction>
</comment>
<evidence type="ECO:0000256" key="18">
    <source>
        <dbReference type="SAM" id="Phobius"/>
    </source>
</evidence>
<evidence type="ECO:0000256" key="11">
    <source>
        <dbReference type="ARBA" id="ARBA00040835"/>
    </source>
</evidence>
<dbReference type="Pfam" id="PF04572">
    <property type="entry name" value="Gb3_synth"/>
    <property type="match status" value="1"/>
</dbReference>
<evidence type="ECO:0000256" key="5">
    <source>
        <dbReference type="ARBA" id="ARBA00022676"/>
    </source>
</evidence>
<keyword evidence="4" id="KW-0444">Lipid biosynthesis</keyword>
<proteinExistence type="inferred from homology"/>
<dbReference type="GO" id="GO:0006688">
    <property type="term" value="P:glycosphingolipid biosynthetic process"/>
    <property type="evidence" value="ECO:0007669"/>
    <property type="project" value="TreeGrafter"/>
</dbReference>
<dbReference type="SUPFAM" id="SSF53448">
    <property type="entry name" value="Nucleotide-diphospho-sugar transferases"/>
    <property type="match status" value="1"/>
</dbReference>
<dbReference type="Proteomes" id="UP001066276">
    <property type="component" value="Chromosome 4_2"/>
</dbReference>
<evidence type="ECO:0000313" key="21">
    <source>
        <dbReference type="Proteomes" id="UP001066276"/>
    </source>
</evidence>
<evidence type="ECO:0000256" key="3">
    <source>
        <dbReference type="ARBA" id="ARBA00009003"/>
    </source>
</evidence>
<evidence type="ECO:0000256" key="4">
    <source>
        <dbReference type="ARBA" id="ARBA00022516"/>
    </source>
</evidence>
<evidence type="ECO:0000256" key="8">
    <source>
        <dbReference type="ARBA" id="ARBA00023098"/>
    </source>
</evidence>
<feature type="domain" description="Alpha 1,4-glycosyltransferase" evidence="19">
    <location>
        <begin position="294"/>
        <end position="419"/>
    </location>
</feature>
<keyword evidence="9 18" id="KW-0472">Membrane</keyword>
<evidence type="ECO:0000256" key="1">
    <source>
        <dbReference type="ARBA" id="ARBA00004323"/>
    </source>
</evidence>
<dbReference type="InterPro" id="IPR029044">
    <property type="entry name" value="Nucleotide-diphossugar_trans"/>
</dbReference>
<protein>
    <recommendedName>
        <fullName evidence="11">Lactosylceramide 4-alpha-galactosyltransferase</fullName>
        <ecNumber evidence="10">2.4.1.228</ecNumber>
    </recommendedName>
    <alternativeName>
        <fullName evidence="15">Alpha-1,4-N-acetylglucosaminyltransferase</fullName>
    </alternativeName>
    <alternativeName>
        <fullName evidence="13">Alpha-1,4-galactosyltransferase</fullName>
    </alternativeName>
    <alternativeName>
        <fullName evidence="14">Globotriaosylceramide synthase</fullName>
    </alternativeName>
    <alternativeName>
        <fullName evidence="12">UDP-galactose:beta-D-galactosyl-beta1-R 4-alpha-D-galactosyltransferase</fullName>
    </alternativeName>
</protein>
<reference evidence="20" key="1">
    <citation type="journal article" date="2022" name="bioRxiv">
        <title>Sequencing and chromosome-scale assembly of the giantPleurodeles waltlgenome.</title>
        <authorList>
            <person name="Brown T."/>
            <person name="Elewa A."/>
            <person name="Iarovenko S."/>
            <person name="Subramanian E."/>
            <person name="Araus A.J."/>
            <person name="Petzold A."/>
            <person name="Susuki M."/>
            <person name="Suzuki K.-i.T."/>
            <person name="Hayashi T."/>
            <person name="Toyoda A."/>
            <person name="Oliveira C."/>
            <person name="Osipova E."/>
            <person name="Leigh N.D."/>
            <person name="Simon A."/>
            <person name="Yun M.H."/>
        </authorList>
    </citation>
    <scope>NUCLEOTIDE SEQUENCE</scope>
    <source>
        <strain evidence="20">20211129_DDA</strain>
        <tissue evidence="20">Liver</tissue>
    </source>
</reference>
<organism evidence="20 21">
    <name type="scientific">Pleurodeles waltl</name>
    <name type="common">Iberian ribbed newt</name>
    <dbReference type="NCBI Taxonomy" id="8319"/>
    <lineage>
        <taxon>Eukaryota</taxon>
        <taxon>Metazoa</taxon>
        <taxon>Chordata</taxon>
        <taxon>Craniata</taxon>
        <taxon>Vertebrata</taxon>
        <taxon>Euteleostomi</taxon>
        <taxon>Amphibia</taxon>
        <taxon>Batrachia</taxon>
        <taxon>Caudata</taxon>
        <taxon>Salamandroidea</taxon>
        <taxon>Salamandridae</taxon>
        <taxon>Pleurodelinae</taxon>
        <taxon>Pleurodeles</taxon>
    </lineage>
</organism>
<evidence type="ECO:0000256" key="7">
    <source>
        <dbReference type="ARBA" id="ARBA00023034"/>
    </source>
</evidence>
<evidence type="ECO:0000256" key="16">
    <source>
        <dbReference type="ARBA" id="ARBA00048195"/>
    </source>
</evidence>
<keyword evidence="6" id="KW-0808">Transferase</keyword>
<gene>
    <name evidence="20" type="ORF">NDU88_005872</name>
</gene>
<evidence type="ECO:0000259" key="19">
    <source>
        <dbReference type="Pfam" id="PF04572"/>
    </source>
</evidence>
<dbReference type="GO" id="GO:0000139">
    <property type="term" value="C:Golgi membrane"/>
    <property type="evidence" value="ECO:0007669"/>
    <property type="project" value="UniProtKB-SubCell"/>
</dbReference>
<dbReference type="PANTHER" id="PTHR12042">
    <property type="entry name" value="LACTOSYLCERAMIDE 4-ALPHA-GALACTOSYLTRANSFERASE ALPHA- 1,4-GALACTOSYLTRANSFERASE"/>
    <property type="match status" value="1"/>
</dbReference>
<dbReference type="InterPro" id="IPR007652">
    <property type="entry name" value="A1-4-GlycosylTfrase_dom"/>
</dbReference>
<comment type="pathway">
    <text evidence="2">Glycolipid biosynthesis.</text>
</comment>
<dbReference type="GO" id="GO:0050512">
    <property type="term" value="F:lactosylceramide 4-alpha-galactosyltransferase activity"/>
    <property type="evidence" value="ECO:0007669"/>
    <property type="project" value="UniProtKB-EC"/>
</dbReference>
<sequence length="424" mass="49003">MKNMAQTVKIIDNAYATSDEDENVILMLSSRSQEDNDQKRKRNREALANLDILMERLLYWKKTILGVKTMRKLSAYVFWLSKAARRNKLRSTCVVIVKLISFVSIMFYLGLTKNSSNMTAPYRLPSEVKCPVIEARASRESSNSSQDGNIFFIETSDRMHPNFLFLCSVESAARAHPESKVRVLMKGLSGSNPRIPRSMGLSLLGCFPNIEVKPLDLKDLFANTPLAPWYSSTLRKWEPYQLPILSDACRIALIWKFGGIYLDTDFIVLKNLKNLTNSIGIQSRYLLNGAFLSFDRRHKFMEHSIQNFVQHYNAWIWGHQGPQLVTRVFKKWCSIRKLIDSQGCKGVSILPQEAFYPIRWQDWKKYFDIINSTEFEGLFQNTYAVHIWNTFTQGKALKIGSKTILDQLFSHNCPFTHSIMKRDH</sequence>
<comment type="caution">
    <text evidence="20">The sequence shown here is derived from an EMBL/GenBank/DDBJ whole genome shotgun (WGS) entry which is preliminary data.</text>
</comment>
<keyword evidence="5" id="KW-0328">Glycosyltransferase</keyword>
<evidence type="ECO:0000256" key="10">
    <source>
        <dbReference type="ARBA" id="ARBA00039051"/>
    </source>
</evidence>
<keyword evidence="18" id="KW-0812">Transmembrane</keyword>
<comment type="catalytic activity">
    <reaction evidence="17">
        <text>a beta-D-Gal-(1&lt;-&gt;1')-ceramide + UDP-alpha-D-galactose = alpha-D-Gal-(1-&gt;4)-beta-D-Gal-(1&lt;-&gt;1')-Cer + UDP + H(+)</text>
        <dbReference type="Rhea" id="RHEA:60044"/>
        <dbReference type="ChEBI" id="CHEBI:15378"/>
        <dbReference type="ChEBI" id="CHEBI:58223"/>
        <dbReference type="ChEBI" id="CHEBI:66914"/>
        <dbReference type="ChEBI" id="CHEBI:143593"/>
        <dbReference type="ChEBI" id="CHEBI:143594"/>
    </reaction>
    <physiologicalReaction direction="left-to-right" evidence="17">
        <dbReference type="Rhea" id="RHEA:60045"/>
    </physiologicalReaction>
</comment>
<dbReference type="Pfam" id="PF04488">
    <property type="entry name" value="Gly_transf_sug"/>
    <property type="match status" value="1"/>
</dbReference>
<feature type="transmembrane region" description="Helical" evidence="18">
    <location>
        <begin position="92"/>
        <end position="111"/>
    </location>
</feature>
<dbReference type="InterPro" id="IPR007577">
    <property type="entry name" value="GlycoTrfase_DXD_sugar-bd_CS"/>
</dbReference>